<feature type="region of interest" description="Disordered" evidence="1">
    <location>
        <begin position="219"/>
        <end position="270"/>
    </location>
</feature>
<protein>
    <recommendedName>
        <fullName evidence="7">CCHC-type domain-containing protein</fullName>
    </recommendedName>
</protein>
<reference evidence="4" key="2">
    <citation type="submission" date="2020-03" db="EMBL/GenBank/DDBJ databases">
        <title>Walnut 2.0.</title>
        <authorList>
            <person name="Marrano A."/>
            <person name="Britton M."/>
            <person name="Zimin A.V."/>
            <person name="Zaini P.A."/>
            <person name="Workman R."/>
            <person name="Puiu D."/>
            <person name="Bianco L."/>
            <person name="Allen B.J."/>
            <person name="Troggio M."/>
            <person name="Leslie C.A."/>
            <person name="Timp W."/>
            <person name="Dendekar A."/>
            <person name="Salzberg S.L."/>
            <person name="Neale D.B."/>
        </authorList>
    </citation>
    <scope>NUCLEOTIDE SEQUENCE</scope>
    <source>
        <tissue evidence="4">Leaves</tissue>
    </source>
</reference>
<feature type="compositionally biased region" description="Basic and acidic residues" evidence="1">
    <location>
        <begin position="343"/>
        <end position="354"/>
    </location>
</feature>
<dbReference type="PANTHER" id="PTHR47481">
    <property type="match status" value="1"/>
</dbReference>
<evidence type="ECO:0000313" key="5">
    <source>
        <dbReference type="Proteomes" id="UP000235220"/>
    </source>
</evidence>
<dbReference type="AlphaFoldDB" id="A0A834D4C3"/>
<dbReference type="EMBL" id="LIHL02000001">
    <property type="protein sequence ID" value="KAF5481044.1"/>
    <property type="molecule type" value="Genomic_DNA"/>
</dbReference>
<dbReference type="Proteomes" id="UP000619265">
    <property type="component" value="Unassembled WGS sequence"/>
</dbReference>
<feature type="region of interest" description="Disordered" evidence="1">
    <location>
        <begin position="330"/>
        <end position="354"/>
    </location>
</feature>
<comment type="caution">
    <text evidence="4">The sequence shown here is derived from an EMBL/GenBank/DDBJ whole genome shotgun (WGS) entry which is preliminary data.</text>
</comment>
<evidence type="ECO:0000256" key="1">
    <source>
        <dbReference type="SAM" id="MobiDB-lite"/>
    </source>
</evidence>
<feature type="region of interest" description="Disordered" evidence="1">
    <location>
        <begin position="40"/>
        <end position="65"/>
    </location>
</feature>
<feature type="compositionally biased region" description="Polar residues" evidence="1">
    <location>
        <begin position="55"/>
        <end position="65"/>
    </location>
</feature>
<reference evidence="4" key="1">
    <citation type="submission" date="2015-10" db="EMBL/GenBank/DDBJ databases">
        <authorList>
            <person name="Martinez-Garcia P.J."/>
            <person name="Crepeau M.W."/>
            <person name="Puiu D."/>
            <person name="Gonzalez-Ibeas D."/>
            <person name="Whalen J."/>
            <person name="Stevens K."/>
            <person name="Paul R."/>
            <person name="Butterfield T."/>
            <person name="Britton M."/>
            <person name="Reagan R."/>
            <person name="Chakraborty S."/>
            <person name="Walawage S.L."/>
            <person name="Vasquez-Gross H.A."/>
            <person name="Cardeno C."/>
            <person name="Famula R."/>
            <person name="Pratt K."/>
            <person name="Kuruganti S."/>
            <person name="Aradhya M.K."/>
            <person name="Leslie C.A."/>
            <person name="Dandekar A.M."/>
            <person name="Salzberg S.L."/>
            <person name="Wegrzyn J.L."/>
            <person name="Langley C.H."/>
            <person name="Neale D.B."/>
        </authorList>
    </citation>
    <scope>NUCLEOTIDE SEQUENCE</scope>
    <source>
        <tissue evidence="4">Leaves</tissue>
    </source>
</reference>
<dbReference type="Gramene" id="Jr_Scaffold_737_00020_p1">
    <property type="protein sequence ID" value="cds.Jr_Scaffold_737_00020_p1"/>
    <property type="gene ID" value="Jr_Scaffold_737_00020"/>
</dbReference>
<organism evidence="4 6">
    <name type="scientific">Juglans regia</name>
    <name type="common">English walnut</name>
    <dbReference type="NCBI Taxonomy" id="51240"/>
    <lineage>
        <taxon>Eukaryota</taxon>
        <taxon>Viridiplantae</taxon>
        <taxon>Streptophyta</taxon>
        <taxon>Embryophyta</taxon>
        <taxon>Tracheophyta</taxon>
        <taxon>Spermatophyta</taxon>
        <taxon>Magnoliopsida</taxon>
        <taxon>eudicotyledons</taxon>
        <taxon>Gunneridae</taxon>
        <taxon>Pentapetalae</taxon>
        <taxon>rosids</taxon>
        <taxon>fabids</taxon>
        <taxon>Fagales</taxon>
        <taxon>Juglandaceae</taxon>
        <taxon>Juglans</taxon>
    </lineage>
</organism>
<dbReference type="Proteomes" id="UP000235220">
    <property type="component" value="Chromosome 1"/>
</dbReference>
<dbReference type="Gramene" id="Jr01_18780_p1">
    <property type="protein sequence ID" value="cds.Jr01_18780_p1"/>
    <property type="gene ID" value="Jr01_18780"/>
</dbReference>
<gene>
    <name evidence="4" type="ORF">F2P56_001732</name>
    <name evidence="3" type="ORF">F2P56_017898</name>
    <name evidence="2" type="ORF">F2P56_037199</name>
</gene>
<evidence type="ECO:0000313" key="6">
    <source>
        <dbReference type="Proteomes" id="UP000619265"/>
    </source>
</evidence>
<keyword evidence="5" id="KW-1185">Reference proteome</keyword>
<dbReference type="EMBL" id="LIHL02000008">
    <property type="protein sequence ID" value="KAF5461835.1"/>
    <property type="molecule type" value="Genomic_DNA"/>
</dbReference>
<dbReference type="KEGG" id="jre:108980455"/>
<dbReference type="Pfam" id="PF14223">
    <property type="entry name" value="Retrotran_gag_2"/>
    <property type="match status" value="1"/>
</dbReference>
<evidence type="ECO:0000313" key="2">
    <source>
        <dbReference type="EMBL" id="KAF5441864.1"/>
    </source>
</evidence>
<evidence type="ECO:0000313" key="3">
    <source>
        <dbReference type="EMBL" id="KAF5461835.1"/>
    </source>
</evidence>
<dbReference type="EMBL" id="LIHL02000740">
    <property type="protein sequence ID" value="KAF5441864.1"/>
    <property type="molecule type" value="Genomic_DNA"/>
</dbReference>
<evidence type="ECO:0008006" key="7">
    <source>
        <dbReference type="Google" id="ProtNLM"/>
    </source>
</evidence>
<dbReference type="Gramene" id="Jr08_05690_p1">
    <property type="protein sequence ID" value="cds.Jr08_05690_p1"/>
    <property type="gene ID" value="Jr08_05690"/>
</dbReference>
<dbReference type="PANTHER" id="PTHR47481:SF2">
    <property type="entry name" value="RETROTRANSPOSON GAG DOMAIN-CONTAINING PROTEIN"/>
    <property type="match status" value="1"/>
</dbReference>
<name>A0A834D4C3_JUGRE</name>
<accession>A0A834D4C3</accession>
<sequence length="354" mass="39603">MAALSLSVNNFVTLRLNQGNYPLWREQVVALAESQDLMPHLTDSVSPPQYEPNDDPTNTTQPQISSTYLKWRKEDRLLRGWIIGTLSEESLGLVVGLDSSYQVWHALQEAYAQDSQEREFQLTQQLTYMRKEDSVSLQVHLKNFKSICDNLAAIGRPVSDKLKVFALLNGLGPKYEPFTTTMLKPPMPSYSEVVPLLQGFETRSQLHENYNAQHTAFYGHATGHGKNKGRPWSSRGRGFSQATQVARPGHQHSQHSGPKNHGPHSGTVHENIKENNRIPTCQICGKQGHTAIKCWHRFDHAVQPNDIPQALAAMTLENNIHDTEWTADTGASAHMTGNSGKGDQPHFTERPTEG</sequence>
<proteinExistence type="predicted"/>
<dbReference type="OrthoDB" id="1726790at2759"/>
<evidence type="ECO:0000313" key="4">
    <source>
        <dbReference type="EMBL" id="KAF5481044.1"/>
    </source>
</evidence>